<organism evidence="3 4">
    <name type="scientific">Marasmius tenuissimus</name>
    <dbReference type="NCBI Taxonomy" id="585030"/>
    <lineage>
        <taxon>Eukaryota</taxon>
        <taxon>Fungi</taxon>
        <taxon>Dikarya</taxon>
        <taxon>Basidiomycota</taxon>
        <taxon>Agaricomycotina</taxon>
        <taxon>Agaricomycetes</taxon>
        <taxon>Agaricomycetidae</taxon>
        <taxon>Agaricales</taxon>
        <taxon>Marasmiineae</taxon>
        <taxon>Marasmiaceae</taxon>
        <taxon>Marasmius</taxon>
    </lineage>
</organism>
<dbReference type="InterPro" id="IPR011990">
    <property type="entry name" value="TPR-like_helical_dom_sf"/>
</dbReference>
<keyword evidence="1" id="KW-0677">Repeat</keyword>
<proteinExistence type="predicted"/>
<evidence type="ECO:0000313" key="4">
    <source>
        <dbReference type="Proteomes" id="UP001437256"/>
    </source>
</evidence>
<feature type="region of interest" description="Disordered" evidence="2">
    <location>
        <begin position="534"/>
        <end position="569"/>
    </location>
</feature>
<feature type="compositionally biased region" description="Acidic residues" evidence="2">
    <location>
        <begin position="534"/>
        <end position="553"/>
    </location>
</feature>
<dbReference type="InterPro" id="IPR051222">
    <property type="entry name" value="PPR/CCM1_RNA-binding"/>
</dbReference>
<evidence type="ECO:0000256" key="2">
    <source>
        <dbReference type="SAM" id="MobiDB-lite"/>
    </source>
</evidence>
<evidence type="ECO:0008006" key="5">
    <source>
        <dbReference type="Google" id="ProtNLM"/>
    </source>
</evidence>
<dbReference type="Proteomes" id="UP001437256">
    <property type="component" value="Unassembled WGS sequence"/>
</dbReference>
<dbReference type="Gene3D" id="1.25.40.10">
    <property type="entry name" value="Tetratricopeptide repeat domain"/>
    <property type="match status" value="1"/>
</dbReference>
<evidence type="ECO:0000256" key="1">
    <source>
        <dbReference type="ARBA" id="ARBA00022737"/>
    </source>
</evidence>
<name>A0ABR2ZMT1_9AGAR</name>
<feature type="region of interest" description="Disordered" evidence="2">
    <location>
        <begin position="825"/>
        <end position="848"/>
    </location>
</feature>
<dbReference type="EMBL" id="JBBXMP010000116">
    <property type="protein sequence ID" value="KAL0062028.1"/>
    <property type="molecule type" value="Genomic_DNA"/>
</dbReference>
<keyword evidence="4" id="KW-1185">Reference proteome</keyword>
<dbReference type="PANTHER" id="PTHR47942">
    <property type="entry name" value="TETRATRICOPEPTIDE REPEAT (TPR)-LIKE SUPERFAMILY PROTEIN-RELATED"/>
    <property type="match status" value="1"/>
</dbReference>
<gene>
    <name evidence="3" type="ORF">AAF712_011106</name>
</gene>
<dbReference type="PANTHER" id="PTHR47942:SF63">
    <property type="entry name" value="PENTATRICOPEPTIDE REPEAT-CONTAINING PROTEIN"/>
    <property type="match status" value="1"/>
</dbReference>
<accession>A0ABR2ZMT1</accession>
<comment type="caution">
    <text evidence="3">The sequence shown here is derived from an EMBL/GenBank/DDBJ whole genome shotgun (WGS) entry which is preliminary data.</text>
</comment>
<evidence type="ECO:0000313" key="3">
    <source>
        <dbReference type="EMBL" id="KAL0062028.1"/>
    </source>
</evidence>
<sequence length="848" mass="96207">MLPSSLVDLTLARINASYNPRTIQRGSRYLQSAALKFKAPQDSSLPIAQNSRRYDNAVKKCSKFENGGLQVRQPARDPTKAISELSRKVRELERIAEEHKAILDPPAYTEEQLMTIYEDLLSNPDVPESTQAEVFDEETLEEKDLAVVSQLDEKFMSAVESSSSTSESLSNMLRRMTTQHRPHKVKKEDLPPEPYRRVLVNVQGVLSDISSLQGSDQASVSPGLLAISEWDSMLRTALRAEDPESAQLVLKLMEETGLEITEERINTVLNYFVEKGNHVGFEKFLKQRIQEEVPSEQQRHLHVKVYLNSTPLSTTPAPALSILHMYENQATPPPMKTYSKVIHRLLTTPNSTSQAQAWDLFAHMRYVSHPDPDVVLYTQMIRACASYFTASRPAEPERALDLWTEMCVEKGITPTTGTYNAVILACARSGRKAYVAEAFRLAKQMLDSNRDAYGQPAYFPDVRTFCALLEGAKRVGDLARVRWILAEMIGHKDERKSTMDVAVNGEVMMHVFHAYATYQVPFRRSMARIIESEEHDDAETQQDQSEEGVEDSQETLPVPETTNPMFTHIPPQTHEEIIREIDILFSRILEDTGLRVNYDTLDDGYIPPPKFSEVKVEARLLNSYLSVYYAHSSLERARTLFSIIFEELGVQRSARSFQEAMVRCANSKQGDRDIALEWAKELMEGWVKSGMETSLETSPRTKEKLHAAYIKVLSLTNHLDEALNHVRSFTSQYPASLARSRVPSKPDYRSMRVSLEAARPLVRLTTSMDVPDDGVPPFLMFEDVEVLHHRLVAMGKTNDIGYLKYVCKSYEWALRVRRDEVLRKKPVHGGNDVGDRSDVEDAIEEDVD</sequence>
<reference evidence="3 4" key="1">
    <citation type="submission" date="2024-05" db="EMBL/GenBank/DDBJ databases">
        <title>A draft genome resource for the thread blight pathogen Marasmius tenuissimus strain MS-2.</title>
        <authorList>
            <person name="Yulfo-Soto G.E."/>
            <person name="Baruah I.K."/>
            <person name="Amoako-Attah I."/>
            <person name="Bukari Y."/>
            <person name="Meinhardt L.W."/>
            <person name="Bailey B.A."/>
            <person name="Cohen S.P."/>
        </authorList>
    </citation>
    <scope>NUCLEOTIDE SEQUENCE [LARGE SCALE GENOMIC DNA]</scope>
    <source>
        <strain evidence="3 4">MS-2</strain>
    </source>
</reference>
<protein>
    <recommendedName>
        <fullName evidence="5">Pentatricopeptide repeat-containing protein</fullName>
    </recommendedName>
</protein>